<evidence type="ECO:0000256" key="4">
    <source>
        <dbReference type="ARBA" id="ARBA00022989"/>
    </source>
</evidence>
<dbReference type="PIRSF" id="PIRSF006060">
    <property type="entry name" value="AA_transporter"/>
    <property type="match status" value="1"/>
</dbReference>
<dbReference type="EMBL" id="MCFD01000011">
    <property type="protein sequence ID" value="ORX67978.1"/>
    <property type="molecule type" value="Genomic_DNA"/>
</dbReference>
<dbReference type="RefSeq" id="XP_040741824.1">
    <property type="nucleotide sequence ID" value="XM_040890864.1"/>
</dbReference>
<keyword evidence="3 6" id="KW-0812">Transmembrane</keyword>
<reference evidence="7 8" key="1">
    <citation type="submission" date="2016-07" db="EMBL/GenBank/DDBJ databases">
        <title>Pervasive Adenine N6-methylation of Active Genes in Fungi.</title>
        <authorList>
            <consortium name="DOE Joint Genome Institute"/>
            <person name="Mondo S.J."/>
            <person name="Dannebaum R.O."/>
            <person name="Kuo R.C."/>
            <person name="Labutti K."/>
            <person name="Haridas S."/>
            <person name="Kuo A."/>
            <person name="Salamov A."/>
            <person name="Ahrendt S.R."/>
            <person name="Lipzen A."/>
            <person name="Sullivan W."/>
            <person name="Andreopoulos W.B."/>
            <person name="Clum A."/>
            <person name="Lindquist E."/>
            <person name="Daum C."/>
            <person name="Ramamoorthy G.K."/>
            <person name="Gryganskyi A."/>
            <person name="Culley D."/>
            <person name="Magnuson J.K."/>
            <person name="James T.Y."/>
            <person name="O'Malley M.A."/>
            <person name="Stajich J.E."/>
            <person name="Spatafora J.W."/>
            <person name="Visel A."/>
            <person name="Grigoriev I.V."/>
        </authorList>
    </citation>
    <scope>NUCLEOTIDE SEQUENCE [LARGE SCALE GENOMIC DNA]</scope>
    <source>
        <strain evidence="7 8">ATCC 12442</strain>
    </source>
</reference>
<evidence type="ECO:0000256" key="6">
    <source>
        <dbReference type="SAM" id="Phobius"/>
    </source>
</evidence>
<dbReference type="AlphaFoldDB" id="A0A1Y1W3C6"/>
<dbReference type="OrthoDB" id="5982228at2759"/>
<dbReference type="GeneID" id="63807512"/>
<keyword evidence="2" id="KW-0813">Transport</keyword>
<evidence type="ECO:0000256" key="3">
    <source>
        <dbReference type="ARBA" id="ARBA00022692"/>
    </source>
</evidence>
<sequence length="536" mass="58301">MPSPAPAPAVIQPRWRTIVRRVFARKPVGQVLQEGSKTEMKRNLGRLDLIGIGIGSIIGTGIFVLTGTAAANDAGPAVLISFIIAAVVAALSAFSYAELGSMVPISGSAYTYTYVSLGEFLAWVIGWDLILEHLVGSATVAVGWSAYLVRFFEDAFSVVLTPKTTQPPIVWDGTSLKFIINHGSYINIPAIFIALLLMTIHIFGVRYASWTINAIVVVKILVVLFFIFGATKHIDSNNYRPFLPERVGNSYGALGVFRGAQHVFFAYIGFDSVTTAAQEAKDPQRDLPYGIIVSLVICTVLYMGVAAVLCGIARYDTLKNQPAPLTFALALYPNTRWLRILIDIGAIAGLSSVMLVSFLAQPRIFFIMSRDGLLPRIFGRLHPKFKTPYVPTLVTGTLCAIFAGVLPVDVLGDMTSVGTLLAFILVNISVVIMRFTHPHAERGFKTPFGPFLLPVPGAIIAILLIVLSDGPTIYRLFIWLAIGSLIYIGFGYRRSRVGNPDKWSPEDLAYFGDQGLFADATTEPSDSEFGGKKLEI</sequence>
<feature type="transmembrane region" description="Helical" evidence="6">
    <location>
        <begin position="210"/>
        <end position="230"/>
    </location>
</feature>
<feature type="transmembrane region" description="Helical" evidence="6">
    <location>
        <begin position="185"/>
        <end position="204"/>
    </location>
</feature>
<feature type="transmembrane region" description="Helical" evidence="6">
    <location>
        <begin position="49"/>
        <end position="71"/>
    </location>
</feature>
<keyword evidence="4 6" id="KW-1133">Transmembrane helix</keyword>
<evidence type="ECO:0000256" key="2">
    <source>
        <dbReference type="ARBA" id="ARBA00022448"/>
    </source>
</evidence>
<feature type="transmembrane region" description="Helical" evidence="6">
    <location>
        <begin position="291"/>
        <end position="315"/>
    </location>
</feature>
<proteinExistence type="predicted"/>
<accession>A0A1Y1W3C6</accession>
<keyword evidence="5 6" id="KW-0472">Membrane</keyword>
<dbReference type="Pfam" id="PF13520">
    <property type="entry name" value="AA_permease_2"/>
    <property type="match status" value="1"/>
</dbReference>
<evidence type="ECO:0000313" key="8">
    <source>
        <dbReference type="Proteomes" id="UP000193922"/>
    </source>
</evidence>
<evidence type="ECO:0000313" key="7">
    <source>
        <dbReference type="EMBL" id="ORX67978.1"/>
    </source>
</evidence>
<dbReference type="InterPro" id="IPR002293">
    <property type="entry name" value="AA/rel_permease1"/>
</dbReference>
<feature type="transmembrane region" description="Helical" evidence="6">
    <location>
        <begin position="337"/>
        <end position="360"/>
    </location>
</feature>
<gene>
    <name evidence="7" type="ORF">DL89DRAFT_303099</name>
</gene>
<feature type="transmembrane region" description="Helical" evidence="6">
    <location>
        <begin position="414"/>
        <end position="436"/>
    </location>
</feature>
<feature type="transmembrane region" description="Helical" evidence="6">
    <location>
        <begin position="448"/>
        <end position="467"/>
    </location>
</feature>
<comment type="subcellular location">
    <subcellularLocation>
        <location evidence="1">Membrane</location>
        <topology evidence="1">Multi-pass membrane protein</topology>
    </subcellularLocation>
</comment>
<dbReference type="PANTHER" id="PTHR43243:SF4">
    <property type="entry name" value="CATIONIC AMINO ACID TRANSPORTER 4"/>
    <property type="match status" value="1"/>
</dbReference>
<name>A0A1Y1W3C6_9FUNG</name>
<dbReference type="STRING" id="61395.A0A1Y1W3C6"/>
<dbReference type="PANTHER" id="PTHR43243">
    <property type="entry name" value="INNER MEMBRANE TRANSPORTER YGJI-RELATED"/>
    <property type="match status" value="1"/>
</dbReference>
<dbReference type="Gene3D" id="1.20.1740.10">
    <property type="entry name" value="Amino acid/polyamine transporter I"/>
    <property type="match status" value="1"/>
</dbReference>
<feature type="transmembrane region" description="Helical" evidence="6">
    <location>
        <begin position="389"/>
        <end position="408"/>
    </location>
</feature>
<keyword evidence="8" id="KW-1185">Reference proteome</keyword>
<dbReference type="Proteomes" id="UP000193922">
    <property type="component" value="Unassembled WGS sequence"/>
</dbReference>
<dbReference type="GO" id="GO:0005886">
    <property type="term" value="C:plasma membrane"/>
    <property type="evidence" value="ECO:0007669"/>
    <property type="project" value="TreeGrafter"/>
</dbReference>
<evidence type="ECO:0000256" key="1">
    <source>
        <dbReference type="ARBA" id="ARBA00004141"/>
    </source>
</evidence>
<organism evidence="7 8">
    <name type="scientific">Linderina pennispora</name>
    <dbReference type="NCBI Taxonomy" id="61395"/>
    <lineage>
        <taxon>Eukaryota</taxon>
        <taxon>Fungi</taxon>
        <taxon>Fungi incertae sedis</taxon>
        <taxon>Zoopagomycota</taxon>
        <taxon>Kickxellomycotina</taxon>
        <taxon>Kickxellomycetes</taxon>
        <taxon>Kickxellales</taxon>
        <taxon>Kickxellaceae</taxon>
        <taxon>Linderina</taxon>
    </lineage>
</organism>
<protein>
    <submittedName>
        <fullName evidence="7">Amino acid transporter</fullName>
    </submittedName>
</protein>
<dbReference type="GO" id="GO:0015171">
    <property type="term" value="F:amino acid transmembrane transporter activity"/>
    <property type="evidence" value="ECO:0007669"/>
    <property type="project" value="TreeGrafter"/>
</dbReference>
<comment type="caution">
    <text evidence="7">The sequence shown here is derived from an EMBL/GenBank/DDBJ whole genome shotgun (WGS) entry which is preliminary data.</text>
</comment>
<feature type="transmembrane region" description="Helical" evidence="6">
    <location>
        <begin position="77"/>
        <end position="97"/>
    </location>
</feature>
<feature type="transmembrane region" description="Helical" evidence="6">
    <location>
        <begin position="473"/>
        <end position="492"/>
    </location>
</feature>
<evidence type="ECO:0000256" key="5">
    <source>
        <dbReference type="ARBA" id="ARBA00023136"/>
    </source>
</evidence>